<protein>
    <submittedName>
        <fullName evidence="1">Uncharacterized protein</fullName>
    </submittedName>
</protein>
<reference evidence="1" key="1">
    <citation type="journal article" date="2021" name="Proc. Natl. Acad. Sci. U.S.A.">
        <title>A Catalog of Tens of Thousands of Viruses from Human Metagenomes Reveals Hidden Associations with Chronic Diseases.</title>
        <authorList>
            <person name="Tisza M.J."/>
            <person name="Buck C.B."/>
        </authorList>
    </citation>
    <scope>NUCLEOTIDE SEQUENCE</scope>
    <source>
        <strain evidence="1">CtkfK18</strain>
    </source>
</reference>
<name>A0A8S5VGB0_9CAUD</name>
<accession>A0A8S5VGB0</accession>
<proteinExistence type="predicted"/>
<dbReference type="EMBL" id="BK016265">
    <property type="protein sequence ID" value="DAG05817.1"/>
    <property type="molecule type" value="Genomic_DNA"/>
</dbReference>
<evidence type="ECO:0000313" key="1">
    <source>
        <dbReference type="EMBL" id="DAG05817.1"/>
    </source>
</evidence>
<organism evidence="1">
    <name type="scientific">Myoviridae sp. ctkfK18</name>
    <dbReference type="NCBI Taxonomy" id="2825165"/>
    <lineage>
        <taxon>Viruses</taxon>
        <taxon>Duplodnaviria</taxon>
        <taxon>Heunggongvirae</taxon>
        <taxon>Uroviricota</taxon>
        <taxon>Caudoviricetes</taxon>
    </lineage>
</organism>
<sequence>MTWKKVEIDKTVDHIILIQNSSIIPNSLVYLSFTTANTADENNTFMLTGPNQWEGRIKAGTNLFYAEEHGGEFTYSAFPIEKLENYNIPTEHKDIQAMRQSIICPEGSYFVIQNKDVTPFSISIVGEGQFILTENQMLSFTFANENTVVVHGTGQKASYMIAEAPSLTQLSKEVQDKLNEIFTSHKEVLKKVIMREEFTKFKRKMECGKWSDAQTLNGLKISFKSDPFYESDWLNDKAVVDIIANIKYLNNGVEKHALLQCTINMIDADNIELLNYYSDDINIRQNLRKIHFAYQNPVDIQTDSGVLEITGELDPAFIPMVQTTTSRIRTDNIKWKELGPTIIAPTKTIILDVFRINEMITFSDEEFYQTKIIAKIDHKEADLFAKFMEYSDNFTIAFANDEYSLVSDSGNTFVKYNKLSKKLTAQFPTIPDLTRPICFNIINTKNPMQSYTINMLYSTSATDIVKGSPYTVCTYTMFENRFSAAIYDKFFKRLVDEAGTETKIYKLAFKY</sequence>